<accession>A0ABU0MA01</accession>
<dbReference type="PANTHER" id="PTHR14859">
    <property type="entry name" value="CALCOFLUOR WHITE HYPERSENSITIVE PROTEIN PRECURSOR"/>
    <property type="match status" value="1"/>
</dbReference>
<dbReference type="PANTHER" id="PTHR14859:SF1">
    <property type="entry name" value="PGAP2-INTERACTING PROTEIN"/>
    <property type="match status" value="1"/>
</dbReference>
<evidence type="ECO:0000313" key="2">
    <source>
        <dbReference type="EMBL" id="MDQ0517784.1"/>
    </source>
</evidence>
<dbReference type="InterPro" id="IPR036691">
    <property type="entry name" value="Endo/exonu/phosph_ase_sf"/>
</dbReference>
<protein>
    <submittedName>
        <fullName evidence="2">Endonuclease/exonuclease/phosphatase family metal-dependent hydrolase</fullName>
    </submittedName>
</protein>
<name>A0ABU0MA01_9HYPH</name>
<dbReference type="GO" id="GO:0016787">
    <property type="term" value="F:hydrolase activity"/>
    <property type="evidence" value="ECO:0007669"/>
    <property type="project" value="UniProtKB-KW"/>
</dbReference>
<dbReference type="InterPro" id="IPR051916">
    <property type="entry name" value="GPI-anchor_lipid_remodeler"/>
</dbReference>
<keyword evidence="2" id="KW-0540">Nuclease</keyword>
<dbReference type="Gene3D" id="3.60.10.10">
    <property type="entry name" value="Endonuclease/exonuclease/phosphatase"/>
    <property type="match status" value="1"/>
</dbReference>
<dbReference type="EMBL" id="JAUSWJ010000001">
    <property type="protein sequence ID" value="MDQ0517784.1"/>
    <property type="molecule type" value="Genomic_DNA"/>
</dbReference>
<dbReference type="Pfam" id="PF03372">
    <property type="entry name" value="Exo_endo_phos"/>
    <property type="match status" value="1"/>
</dbReference>
<dbReference type="InterPro" id="IPR005135">
    <property type="entry name" value="Endo/exonuclease/phosphatase"/>
</dbReference>
<comment type="caution">
    <text evidence="2">The sequence shown here is derived from an EMBL/GenBank/DDBJ whole genome shotgun (WGS) entry which is preliminary data.</text>
</comment>
<organism evidence="2 3">
    <name type="scientific">Kaistia geumhonensis</name>
    <dbReference type="NCBI Taxonomy" id="410839"/>
    <lineage>
        <taxon>Bacteria</taxon>
        <taxon>Pseudomonadati</taxon>
        <taxon>Pseudomonadota</taxon>
        <taxon>Alphaproteobacteria</taxon>
        <taxon>Hyphomicrobiales</taxon>
        <taxon>Kaistiaceae</taxon>
        <taxon>Kaistia</taxon>
    </lineage>
</organism>
<evidence type="ECO:0000313" key="3">
    <source>
        <dbReference type="Proteomes" id="UP001223743"/>
    </source>
</evidence>
<feature type="domain" description="Endonuclease/exonuclease/phosphatase" evidence="1">
    <location>
        <begin position="5"/>
        <end position="232"/>
    </location>
</feature>
<evidence type="ECO:0000259" key="1">
    <source>
        <dbReference type="Pfam" id="PF03372"/>
    </source>
</evidence>
<dbReference type="RefSeq" id="WP_266282762.1">
    <property type="nucleotide sequence ID" value="NZ_JAPKNF010000002.1"/>
</dbReference>
<dbReference type="SUPFAM" id="SSF56219">
    <property type="entry name" value="DNase I-like"/>
    <property type="match status" value="1"/>
</dbReference>
<keyword evidence="3" id="KW-1185">Reference proteome</keyword>
<sequence>MLRVLTYNVHSCIGTDGLLSIERIASVIAAEAPDVVLLQEIDVGRLRTGRHDQAHRIAEALDMTRHFHAALTFAEESYGDAILSRLPMTLVKAGPLVGPRHFTGERRGALWVRVETEGRHIDVLNCHLGLLPHQQAAQTADLSGPDWSASPSLSTAAVLGGDFNAPPGTPTYRRLAANWTNAFRGEPGDRRGATFPSRRPFLRIDHLWHRMGLRVTGCRVVRTPLARLASDHLPLVAEFAFADHDGDGTLAPAAPFRGS</sequence>
<gene>
    <name evidence="2" type="ORF">QO015_003397</name>
</gene>
<reference evidence="2 3" key="1">
    <citation type="submission" date="2023-07" db="EMBL/GenBank/DDBJ databases">
        <title>Genomic Encyclopedia of Type Strains, Phase IV (KMG-IV): sequencing the most valuable type-strain genomes for metagenomic binning, comparative biology and taxonomic classification.</title>
        <authorList>
            <person name="Goeker M."/>
        </authorList>
    </citation>
    <scope>NUCLEOTIDE SEQUENCE [LARGE SCALE GENOMIC DNA]</scope>
    <source>
        <strain evidence="2 3">B1-1</strain>
    </source>
</reference>
<keyword evidence="2" id="KW-0255">Endonuclease</keyword>
<dbReference type="GO" id="GO:0004519">
    <property type="term" value="F:endonuclease activity"/>
    <property type="evidence" value="ECO:0007669"/>
    <property type="project" value="UniProtKB-KW"/>
</dbReference>
<dbReference type="Proteomes" id="UP001223743">
    <property type="component" value="Unassembled WGS sequence"/>
</dbReference>
<proteinExistence type="predicted"/>
<keyword evidence="2" id="KW-0378">Hydrolase</keyword>